<sequence>MNAGKETNVQSLWKTRRKLTEWRTYGFVLAWDSDVDGSKLGVSLVIWR</sequence>
<gene>
    <name evidence="1" type="ORF">CSUI_004849</name>
</gene>
<dbReference type="VEuPathDB" id="ToxoDB:CSUI_004849"/>
<evidence type="ECO:0000313" key="1">
    <source>
        <dbReference type="EMBL" id="PHJ21303.1"/>
    </source>
</evidence>
<organism evidence="1 2">
    <name type="scientific">Cystoisospora suis</name>
    <dbReference type="NCBI Taxonomy" id="483139"/>
    <lineage>
        <taxon>Eukaryota</taxon>
        <taxon>Sar</taxon>
        <taxon>Alveolata</taxon>
        <taxon>Apicomplexa</taxon>
        <taxon>Conoidasida</taxon>
        <taxon>Coccidia</taxon>
        <taxon>Eucoccidiorida</taxon>
        <taxon>Eimeriorina</taxon>
        <taxon>Sarcocystidae</taxon>
        <taxon>Cystoisospora</taxon>
    </lineage>
</organism>
<reference evidence="1 2" key="1">
    <citation type="journal article" date="2017" name="Int. J. Parasitol.">
        <title>The genome of the protozoan parasite Cystoisospora suis and a reverse vaccinology approach to identify vaccine candidates.</title>
        <authorList>
            <person name="Palmieri N."/>
            <person name="Shrestha A."/>
            <person name="Ruttkowski B."/>
            <person name="Beck T."/>
            <person name="Vogl C."/>
            <person name="Tomley F."/>
            <person name="Blake D.P."/>
            <person name="Joachim A."/>
        </authorList>
    </citation>
    <scope>NUCLEOTIDE SEQUENCE [LARGE SCALE GENOMIC DNA]</scope>
    <source>
        <strain evidence="1 2">Wien I</strain>
    </source>
</reference>
<dbReference type="EMBL" id="MIGC01002319">
    <property type="protein sequence ID" value="PHJ21303.1"/>
    <property type="molecule type" value="Genomic_DNA"/>
</dbReference>
<comment type="caution">
    <text evidence="1">The sequence shown here is derived from an EMBL/GenBank/DDBJ whole genome shotgun (WGS) entry which is preliminary data.</text>
</comment>
<accession>A0A2C6L010</accession>
<dbReference type="AlphaFoldDB" id="A0A2C6L010"/>
<dbReference type="GeneID" id="94428241"/>
<protein>
    <submittedName>
        <fullName evidence="1">Uncharacterized protein</fullName>
    </submittedName>
</protein>
<dbReference type="RefSeq" id="XP_067922987.1">
    <property type="nucleotide sequence ID" value="XM_068065030.1"/>
</dbReference>
<keyword evidence="2" id="KW-1185">Reference proteome</keyword>
<name>A0A2C6L010_9APIC</name>
<evidence type="ECO:0000313" key="2">
    <source>
        <dbReference type="Proteomes" id="UP000221165"/>
    </source>
</evidence>
<proteinExistence type="predicted"/>
<dbReference type="Proteomes" id="UP000221165">
    <property type="component" value="Unassembled WGS sequence"/>
</dbReference>